<dbReference type="STRING" id="310782.SAMN05216499_107185"/>
<keyword evidence="2" id="KW-0238">DNA-binding</keyword>
<dbReference type="PRINTS" id="PR00507">
    <property type="entry name" value="N12N6MTFRASE"/>
</dbReference>
<dbReference type="PANTHER" id="PTHR42998">
    <property type="entry name" value="TYPE I RESTRICTION ENZYME HINDVIIP M PROTEIN-RELATED"/>
    <property type="match status" value="1"/>
</dbReference>
<organism evidence="4 5">
    <name type="scientific">Actinacidiphila paucisporea</name>
    <dbReference type="NCBI Taxonomy" id="310782"/>
    <lineage>
        <taxon>Bacteria</taxon>
        <taxon>Bacillati</taxon>
        <taxon>Actinomycetota</taxon>
        <taxon>Actinomycetes</taxon>
        <taxon>Kitasatosporales</taxon>
        <taxon>Streptomycetaceae</taxon>
        <taxon>Actinacidiphila</taxon>
    </lineage>
</organism>
<feature type="domain" description="DNA methylase adenine-specific" evidence="3">
    <location>
        <begin position="164"/>
        <end position="387"/>
    </location>
</feature>
<protein>
    <submittedName>
        <fullName evidence="4">N-6 DNA Methylase</fullName>
    </submittedName>
</protein>
<dbReference type="SUPFAM" id="SSF116734">
    <property type="entry name" value="DNA methylase specificity domain"/>
    <property type="match status" value="1"/>
</dbReference>
<dbReference type="Proteomes" id="UP000184111">
    <property type="component" value="Unassembled WGS sequence"/>
</dbReference>
<dbReference type="InterPro" id="IPR052916">
    <property type="entry name" value="Type-I_RE_MTase_Subunit"/>
</dbReference>
<dbReference type="GO" id="GO:0032259">
    <property type="term" value="P:methylation"/>
    <property type="evidence" value="ECO:0007669"/>
    <property type="project" value="UniProtKB-KW"/>
</dbReference>
<dbReference type="Gene3D" id="3.90.220.20">
    <property type="entry name" value="DNA methylase specificity domains"/>
    <property type="match status" value="1"/>
</dbReference>
<keyword evidence="1" id="KW-0680">Restriction system</keyword>
<dbReference type="GO" id="GO:0003677">
    <property type="term" value="F:DNA binding"/>
    <property type="evidence" value="ECO:0007669"/>
    <property type="project" value="UniProtKB-KW"/>
</dbReference>
<reference evidence="4 5" key="1">
    <citation type="submission" date="2016-11" db="EMBL/GenBank/DDBJ databases">
        <authorList>
            <person name="Jaros S."/>
            <person name="Januszkiewicz K."/>
            <person name="Wedrychowicz H."/>
        </authorList>
    </citation>
    <scope>NUCLEOTIDE SEQUENCE [LARGE SCALE GENOMIC DNA]</scope>
    <source>
        <strain evidence="4 5">CGMCC 4.2025</strain>
    </source>
</reference>
<evidence type="ECO:0000256" key="1">
    <source>
        <dbReference type="ARBA" id="ARBA00022747"/>
    </source>
</evidence>
<gene>
    <name evidence="4" type="ORF">SAMN05216499_107185</name>
</gene>
<dbReference type="InterPro" id="IPR003356">
    <property type="entry name" value="DNA_methylase_A-5"/>
</dbReference>
<accession>A0A1M7F3W7</accession>
<dbReference type="GO" id="GO:0009307">
    <property type="term" value="P:DNA restriction-modification system"/>
    <property type="evidence" value="ECO:0007669"/>
    <property type="project" value="UniProtKB-KW"/>
</dbReference>
<evidence type="ECO:0000313" key="4">
    <source>
        <dbReference type="EMBL" id="SHL98685.1"/>
    </source>
</evidence>
<proteinExistence type="predicted"/>
<dbReference type="InterPro" id="IPR029063">
    <property type="entry name" value="SAM-dependent_MTases_sf"/>
</dbReference>
<dbReference type="Gene3D" id="3.40.50.150">
    <property type="entry name" value="Vaccinia Virus protein VP39"/>
    <property type="match status" value="1"/>
</dbReference>
<evidence type="ECO:0000259" key="3">
    <source>
        <dbReference type="Pfam" id="PF02384"/>
    </source>
</evidence>
<dbReference type="InterPro" id="IPR044946">
    <property type="entry name" value="Restrct_endonuc_typeI_TRD_sf"/>
</dbReference>
<keyword evidence="5" id="KW-1185">Reference proteome</keyword>
<keyword evidence="4" id="KW-0808">Transferase</keyword>
<dbReference type="AlphaFoldDB" id="A0A1M7F3W7"/>
<dbReference type="Pfam" id="PF02384">
    <property type="entry name" value="N6_Mtase"/>
    <property type="match status" value="1"/>
</dbReference>
<dbReference type="CDD" id="cd02440">
    <property type="entry name" value="AdoMet_MTases"/>
    <property type="match status" value="1"/>
</dbReference>
<name>A0A1M7F3W7_9ACTN</name>
<dbReference type="SUPFAM" id="SSF53335">
    <property type="entry name" value="S-adenosyl-L-methionine-dependent methyltransferases"/>
    <property type="match status" value="1"/>
</dbReference>
<evidence type="ECO:0000313" key="5">
    <source>
        <dbReference type="Proteomes" id="UP000184111"/>
    </source>
</evidence>
<dbReference type="GO" id="GO:0008170">
    <property type="term" value="F:N-methyltransferase activity"/>
    <property type="evidence" value="ECO:0007669"/>
    <property type="project" value="InterPro"/>
</dbReference>
<sequence length="685" mass="72826">MPEHASEVTAAGIARLAGVGRAAVSNWRRRHDDFPRPVGGTDTSPTYELPAVERWLREQGKLPFVPLHERLWQRADSHPEGVPAALRIAGSLLMIMQGDPAISVSYSAATDDELAARLPAEMETALAARFGPEHPVRLPDSLDDAVPLLRTTAKFAEDTGPAQTYEFLFGRYLDANPRHFTLTPQGPAELMAALAGEGPGRVLDPACGSGALLRAASPTESVHAQEIDSELASLTALRLAMATDPAVRVRVGSGDSLRDDAFRELVVDTVLCHPPFNDRNWGHDELGYDPRWEYGFPARTESELAWLQHSLAHVRDGGTVVMLMPPAAASRRSGRRVRADLLRRGALRAVVALPAGAAPPHGLPLHLWVLRKPDPEQRPPGELLVFDTAGIPGHGAEKAPWYAVSAAVLDAWTAFDRHGSVPDRPGVNRTLPVIELLDDDVDVTPARHLPPPTAEGGAAALESVRDRLAMTLRRTAEIAPAPPAAGEPARWPTTTVGELARAGALLMRAGGGGTAGADGSAAAHAVLTEHDVVAGSGPTGLLPPSRPDGSAEEPVLVEEGDVVVPILGGGAVARVVEGASAGAALGRNVYVLRPDAAALDPWFLAGFLRGTANNRQASSFASTSTRLDVRRLQVPRLPLADQRRYGERFRTLAAFEETLRQATQLGDQLVQGLYDGLTDGTVRPG</sequence>
<dbReference type="EMBL" id="FRBI01000007">
    <property type="protein sequence ID" value="SHL98685.1"/>
    <property type="molecule type" value="Genomic_DNA"/>
</dbReference>
<evidence type="ECO:0000256" key="2">
    <source>
        <dbReference type="ARBA" id="ARBA00023125"/>
    </source>
</evidence>
<dbReference type="RefSeq" id="WP_235002133.1">
    <property type="nucleotide sequence ID" value="NZ_FRBI01000007.1"/>
</dbReference>
<keyword evidence="4" id="KW-0489">Methyltransferase</keyword>
<dbReference type="PANTHER" id="PTHR42998:SF1">
    <property type="entry name" value="TYPE I RESTRICTION ENZYME HINDI METHYLASE SUBUNIT"/>
    <property type="match status" value="1"/>
</dbReference>